<dbReference type="PANTHER" id="PTHR12775:SF0">
    <property type="entry name" value="REPLICATION TERMINATION FACTOR 2"/>
    <property type="match status" value="1"/>
</dbReference>
<dbReference type="EMBL" id="BPQB01000024">
    <property type="protein sequence ID" value="GJE92063.1"/>
    <property type="molecule type" value="Genomic_DNA"/>
</dbReference>
<keyword evidence="4" id="KW-1185">Reference proteome</keyword>
<sequence>MGNDGGSIPDRRDLVKTKPKAEQADKANQTRARWFFCALSKRPLQEPVVSCLLGKLYNKDAIIEYLLDNSAYGDGEEICGHIRSLKDVKTLKLTPNASRSSPTGEANSDRAQFVCPLTLKEMNGAQPFVFLWTCGCVFSHAGLRAVAGSPPSCEDTGKPEKKDSVDSNGAEKKDSPPPDADSKGNELNLCPQCGAKYSRTDDILTLNPSPEEESKMFDAMLKRRAAEPTKKGKKRKGALKADAGAEPAAKQKHSASPAPTLNPSIAAASRAVAESLAIEEARRKATMSDAVKSLYGSKESSNKETFMTRGTFTRYA</sequence>
<dbReference type="InterPro" id="IPR027799">
    <property type="entry name" value="Rtf2_RING-finger"/>
</dbReference>
<proteinExistence type="inferred from homology"/>
<dbReference type="Proteomes" id="UP000703269">
    <property type="component" value="Unassembled WGS sequence"/>
</dbReference>
<feature type="compositionally biased region" description="Basic and acidic residues" evidence="2">
    <location>
        <begin position="9"/>
        <end position="25"/>
    </location>
</feature>
<dbReference type="Gene3D" id="3.30.40.10">
    <property type="entry name" value="Zinc/RING finger domain, C3HC4 (zinc finger)"/>
    <property type="match status" value="1"/>
</dbReference>
<feature type="region of interest" description="Disordered" evidence="2">
    <location>
        <begin position="1"/>
        <end position="26"/>
    </location>
</feature>
<evidence type="ECO:0000313" key="4">
    <source>
        <dbReference type="Proteomes" id="UP000703269"/>
    </source>
</evidence>
<feature type="compositionally biased region" description="Basic and acidic residues" evidence="2">
    <location>
        <begin position="155"/>
        <end position="184"/>
    </location>
</feature>
<dbReference type="InterPro" id="IPR006735">
    <property type="entry name" value="Rtf2"/>
</dbReference>
<feature type="region of interest" description="Disordered" evidence="2">
    <location>
        <begin position="295"/>
        <end position="316"/>
    </location>
</feature>
<gene>
    <name evidence="3" type="ORF">PsYK624_082160</name>
</gene>
<name>A0A9P3GBY5_9APHY</name>
<organism evidence="3 4">
    <name type="scientific">Phanerochaete sordida</name>
    <dbReference type="NCBI Taxonomy" id="48140"/>
    <lineage>
        <taxon>Eukaryota</taxon>
        <taxon>Fungi</taxon>
        <taxon>Dikarya</taxon>
        <taxon>Basidiomycota</taxon>
        <taxon>Agaricomycotina</taxon>
        <taxon>Agaricomycetes</taxon>
        <taxon>Polyporales</taxon>
        <taxon>Phanerochaetaceae</taxon>
        <taxon>Phanerochaete</taxon>
    </lineage>
</organism>
<dbReference type="GO" id="GO:0006274">
    <property type="term" value="P:DNA replication termination"/>
    <property type="evidence" value="ECO:0007669"/>
    <property type="project" value="TreeGrafter"/>
</dbReference>
<dbReference type="Pfam" id="PF04641">
    <property type="entry name" value="Rtf2"/>
    <property type="match status" value="1"/>
</dbReference>
<dbReference type="OrthoDB" id="247013at2759"/>
<feature type="compositionally biased region" description="Polar residues" evidence="2">
    <location>
        <begin position="303"/>
        <end position="316"/>
    </location>
</feature>
<feature type="region of interest" description="Disordered" evidence="2">
    <location>
        <begin position="148"/>
        <end position="188"/>
    </location>
</feature>
<comment type="caution">
    <text evidence="3">The sequence shown here is derived from an EMBL/GenBank/DDBJ whole genome shotgun (WGS) entry which is preliminary data.</text>
</comment>
<feature type="region of interest" description="Disordered" evidence="2">
    <location>
        <begin position="224"/>
        <end position="263"/>
    </location>
</feature>
<protein>
    <submittedName>
        <fullName evidence="3">Replication termination factor 2 family protein</fullName>
    </submittedName>
</protein>
<dbReference type="AlphaFoldDB" id="A0A9P3GBY5"/>
<dbReference type="PANTHER" id="PTHR12775">
    <property type="entry name" value="PROTEIN C20ORF43 HOMOLOG"/>
    <property type="match status" value="1"/>
</dbReference>
<evidence type="ECO:0000313" key="3">
    <source>
        <dbReference type="EMBL" id="GJE92063.1"/>
    </source>
</evidence>
<reference evidence="3 4" key="1">
    <citation type="submission" date="2021-08" db="EMBL/GenBank/DDBJ databases">
        <title>Draft Genome Sequence of Phanerochaete sordida strain YK-624.</title>
        <authorList>
            <person name="Mori T."/>
            <person name="Dohra H."/>
            <person name="Suzuki T."/>
            <person name="Kawagishi H."/>
            <person name="Hirai H."/>
        </authorList>
    </citation>
    <scope>NUCLEOTIDE SEQUENCE [LARGE SCALE GENOMIC DNA]</scope>
    <source>
        <strain evidence="3 4">YK-624</strain>
    </source>
</reference>
<evidence type="ECO:0000256" key="1">
    <source>
        <dbReference type="ARBA" id="ARBA00009885"/>
    </source>
</evidence>
<comment type="similarity">
    <text evidence="1">Belongs to the rtf2 family.</text>
</comment>
<evidence type="ECO:0000256" key="2">
    <source>
        <dbReference type="SAM" id="MobiDB-lite"/>
    </source>
</evidence>
<dbReference type="GO" id="GO:0005634">
    <property type="term" value="C:nucleus"/>
    <property type="evidence" value="ECO:0007669"/>
    <property type="project" value="TreeGrafter"/>
</dbReference>
<dbReference type="CDD" id="cd16653">
    <property type="entry name" value="RING-like_Rtf2"/>
    <property type="match status" value="1"/>
</dbReference>
<accession>A0A9P3GBY5</accession>
<dbReference type="InterPro" id="IPR013083">
    <property type="entry name" value="Znf_RING/FYVE/PHD"/>
</dbReference>